<dbReference type="PROSITE" id="PS51459">
    <property type="entry name" value="FIDO"/>
    <property type="match status" value="1"/>
</dbReference>
<feature type="coiled-coil region" evidence="1">
    <location>
        <begin position="41"/>
        <end position="68"/>
    </location>
</feature>
<dbReference type="InterPro" id="IPR036597">
    <property type="entry name" value="Fido-like_dom_sf"/>
</dbReference>
<accession>A0ABT9FCX2</accession>
<dbReference type="EMBL" id="JAUYVT010000004">
    <property type="protein sequence ID" value="MDP2564485.1"/>
    <property type="molecule type" value="Genomic_DNA"/>
</dbReference>
<keyword evidence="4" id="KW-1185">Reference proteome</keyword>
<dbReference type="Proteomes" id="UP001177212">
    <property type="component" value="Unassembled WGS sequence"/>
</dbReference>
<gene>
    <name evidence="3" type="ORF">Q8W34_07550</name>
</gene>
<dbReference type="RefSeq" id="WP_305471762.1">
    <property type="nucleotide sequence ID" value="NZ_JAUYVT010000004.1"/>
</dbReference>
<proteinExistence type="predicted"/>
<name>A0ABT9FCX2_9GAMM</name>
<keyword evidence="1" id="KW-0175">Coiled coil</keyword>
<organism evidence="3 4">
    <name type="scientific">Pseudoalteromonas marina</name>
    <dbReference type="NCBI Taxonomy" id="267375"/>
    <lineage>
        <taxon>Bacteria</taxon>
        <taxon>Pseudomonadati</taxon>
        <taxon>Pseudomonadota</taxon>
        <taxon>Gammaproteobacteria</taxon>
        <taxon>Alteromonadales</taxon>
        <taxon>Pseudoalteromonadaceae</taxon>
        <taxon>Pseudoalteromonas</taxon>
    </lineage>
</organism>
<protein>
    <recommendedName>
        <fullName evidence="2">Fido domain-containing protein</fullName>
    </recommendedName>
</protein>
<sequence length="268" mass="31434">MQSTASEFDFATELKRIAQAEQENSRKAKKPNNNMTTISKLQLQSSEIRNLHEELSEFENALVLLKSKNRYDEDHELERKEAKFSNFIEGINCLSKDMELTSMYRQLAAQNIYEMNSETLEDVTEIINFSKPGLRRKSFSKELTLTHEKKIIYTPPSSRTVIRVEFEEIIAFINSKKKLNIIDISFIYFQLLAIQPMYSKNPQICRAMVNRIFSENYKLNLIIPLSEQLHKERSKYTRFLMLALKDNSYLPLIRFLICSYTKALKTVC</sequence>
<dbReference type="Gene3D" id="1.10.3290.10">
    <property type="entry name" value="Fido-like domain"/>
    <property type="match status" value="1"/>
</dbReference>
<reference evidence="3" key="1">
    <citation type="submission" date="2023-07" db="EMBL/GenBank/DDBJ databases">
        <title>Genome content predicts the carbon catabolic preferences of heterotrophic bacteria.</title>
        <authorList>
            <person name="Gralka M."/>
        </authorList>
    </citation>
    <scope>NUCLEOTIDE SEQUENCE</scope>
    <source>
        <strain evidence="3">4G09</strain>
    </source>
</reference>
<dbReference type="InterPro" id="IPR003812">
    <property type="entry name" value="Fido"/>
</dbReference>
<evidence type="ECO:0000313" key="3">
    <source>
        <dbReference type="EMBL" id="MDP2564485.1"/>
    </source>
</evidence>
<evidence type="ECO:0000313" key="4">
    <source>
        <dbReference type="Proteomes" id="UP001177212"/>
    </source>
</evidence>
<evidence type="ECO:0000256" key="1">
    <source>
        <dbReference type="SAM" id="Coils"/>
    </source>
</evidence>
<dbReference type="SUPFAM" id="SSF140931">
    <property type="entry name" value="Fic-like"/>
    <property type="match status" value="1"/>
</dbReference>
<feature type="domain" description="Fido" evidence="2">
    <location>
        <begin position="107"/>
        <end position="258"/>
    </location>
</feature>
<comment type="caution">
    <text evidence="3">The sequence shown here is derived from an EMBL/GenBank/DDBJ whole genome shotgun (WGS) entry which is preliminary data.</text>
</comment>
<evidence type="ECO:0000259" key="2">
    <source>
        <dbReference type="PROSITE" id="PS51459"/>
    </source>
</evidence>